<dbReference type="STRING" id="658167.SAMN04488135_11393"/>
<evidence type="ECO:0000313" key="4">
    <source>
        <dbReference type="Proteomes" id="UP000184226"/>
    </source>
</evidence>
<feature type="signal peptide" evidence="2">
    <location>
        <begin position="1"/>
        <end position="27"/>
    </location>
</feature>
<organism evidence="3 4">
    <name type="scientific">Pollutimonas bauzanensis</name>
    <dbReference type="NCBI Taxonomy" id="658167"/>
    <lineage>
        <taxon>Bacteria</taxon>
        <taxon>Pseudomonadati</taxon>
        <taxon>Pseudomonadota</taxon>
        <taxon>Betaproteobacteria</taxon>
        <taxon>Burkholderiales</taxon>
        <taxon>Alcaligenaceae</taxon>
        <taxon>Pollutimonas</taxon>
    </lineage>
</organism>
<sequence>MQRSTSFVSIKLATLTAALALCGAAYAAPDTAATPAATTQASASAAAPAATERPAAHPHKRGDHRKGMRGHMRDAAMWVPGYGPLHAKFVESLALNDNQAKLLKDAQAEQKEARSARRDAMKTARTAKLEQVKSGKIDPRAALTQSEQAYKQLAAERSKLDEKWLAVWDALDASQQEKVAANLNERAEKFAKRAEKHKQHHASPDAAKLAS</sequence>
<dbReference type="OrthoDB" id="8683766at2"/>
<name>A0A1M5ZAF8_9BURK</name>
<gene>
    <name evidence="3" type="ORF">SAMN04488135_11393</name>
</gene>
<dbReference type="RefSeq" id="WP_073106890.1">
    <property type="nucleotide sequence ID" value="NZ_FQXE01000013.1"/>
</dbReference>
<protein>
    <recommendedName>
        <fullName evidence="5">LTXXQ motif family protein</fullName>
    </recommendedName>
</protein>
<feature type="region of interest" description="Disordered" evidence="1">
    <location>
        <begin position="190"/>
        <end position="211"/>
    </location>
</feature>
<evidence type="ECO:0000313" key="3">
    <source>
        <dbReference type="EMBL" id="SHI21215.1"/>
    </source>
</evidence>
<keyword evidence="2" id="KW-0732">Signal</keyword>
<feature type="chain" id="PRO_5011979808" description="LTXXQ motif family protein" evidence="2">
    <location>
        <begin position="28"/>
        <end position="211"/>
    </location>
</feature>
<proteinExistence type="predicted"/>
<keyword evidence="4" id="KW-1185">Reference proteome</keyword>
<evidence type="ECO:0008006" key="5">
    <source>
        <dbReference type="Google" id="ProtNLM"/>
    </source>
</evidence>
<feature type="region of interest" description="Disordered" evidence="1">
    <location>
        <begin position="38"/>
        <end position="69"/>
    </location>
</feature>
<dbReference type="AlphaFoldDB" id="A0A1M5ZAF8"/>
<dbReference type="EMBL" id="FQXE01000013">
    <property type="protein sequence ID" value="SHI21215.1"/>
    <property type="molecule type" value="Genomic_DNA"/>
</dbReference>
<evidence type="ECO:0000256" key="1">
    <source>
        <dbReference type="SAM" id="MobiDB-lite"/>
    </source>
</evidence>
<feature type="compositionally biased region" description="Basic residues" evidence="1">
    <location>
        <begin position="56"/>
        <end position="69"/>
    </location>
</feature>
<reference evidence="3 4" key="1">
    <citation type="submission" date="2016-11" db="EMBL/GenBank/DDBJ databases">
        <authorList>
            <person name="Jaros S."/>
            <person name="Januszkiewicz K."/>
            <person name="Wedrychowicz H."/>
        </authorList>
    </citation>
    <scope>NUCLEOTIDE SEQUENCE [LARGE SCALE GENOMIC DNA]</scope>
    <source>
        <strain evidence="3 4">CGMCC 1.10190</strain>
    </source>
</reference>
<dbReference type="Proteomes" id="UP000184226">
    <property type="component" value="Unassembled WGS sequence"/>
</dbReference>
<dbReference type="Gene3D" id="1.20.120.1490">
    <property type="match status" value="1"/>
</dbReference>
<accession>A0A1M5ZAF8</accession>
<evidence type="ECO:0000256" key="2">
    <source>
        <dbReference type="SAM" id="SignalP"/>
    </source>
</evidence>
<feature type="compositionally biased region" description="Low complexity" evidence="1">
    <location>
        <begin position="38"/>
        <end position="53"/>
    </location>
</feature>